<evidence type="ECO:0000313" key="2">
    <source>
        <dbReference type="Proteomes" id="UP000265618"/>
    </source>
</evidence>
<keyword evidence="2" id="KW-1185">Reference proteome</keyword>
<dbReference type="EMBL" id="BDIP01005025">
    <property type="protein sequence ID" value="GIQ89418.1"/>
    <property type="molecule type" value="Genomic_DNA"/>
</dbReference>
<comment type="caution">
    <text evidence="1">The sequence shown here is derived from an EMBL/GenBank/DDBJ whole genome shotgun (WGS) entry which is preliminary data.</text>
</comment>
<dbReference type="Proteomes" id="UP000265618">
    <property type="component" value="Unassembled WGS sequence"/>
</dbReference>
<feature type="non-terminal residue" evidence="1">
    <location>
        <position position="1"/>
    </location>
</feature>
<proteinExistence type="predicted"/>
<gene>
    <name evidence="1" type="ORF">KIPB_011882</name>
</gene>
<sequence>APRVPLNAGRRVPMVDDIGTGVAHGREAMRARHDDHAQVLARVIALHRGYQ</sequence>
<accession>A0A9K3D5D2</accession>
<dbReference type="AlphaFoldDB" id="A0A9K3D5D2"/>
<reference evidence="1 2" key="1">
    <citation type="journal article" date="2018" name="PLoS ONE">
        <title>The draft genome of Kipferlia bialata reveals reductive genome evolution in fornicate parasites.</title>
        <authorList>
            <person name="Tanifuji G."/>
            <person name="Takabayashi S."/>
            <person name="Kume K."/>
            <person name="Takagi M."/>
            <person name="Nakayama T."/>
            <person name="Kamikawa R."/>
            <person name="Inagaki Y."/>
            <person name="Hashimoto T."/>
        </authorList>
    </citation>
    <scope>NUCLEOTIDE SEQUENCE [LARGE SCALE GENOMIC DNA]</scope>
    <source>
        <strain evidence="1">NY0173</strain>
    </source>
</reference>
<evidence type="ECO:0000313" key="1">
    <source>
        <dbReference type="EMBL" id="GIQ89418.1"/>
    </source>
</evidence>
<name>A0A9K3D5D2_9EUKA</name>
<organism evidence="1 2">
    <name type="scientific">Kipferlia bialata</name>
    <dbReference type="NCBI Taxonomy" id="797122"/>
    <lineage>
        <taxon>Eukaryota</taxon>
        <taxon>Metamonada</taxon>
        <taxon>Carpediemonas-like organisms</taxon>
        <taxon>Kipferlia</taxon>
    </lineage>
</organism>
<protein>
    <submittedName>
        <fullName evidence="1">Uncharacterized protein</fullName>
    </submittedName>
</protein>